<keyword evidence="3" id="KW-1185">Reference proteome</keyword>
<feature type="region of interest" description="Disordered" evidence="1">
    <location>
        <begin position="1"/>
        <end position="43"/>
    </location>
</feature>
<dbReference type="EMBL" id="BLLF01003780">
    <property type="protein sequence ID" value="GFH28200.1"/>
    <property type="molecule type" value="Genomic_DNA"/>
</dbReference>
<reference evidence="2 3" key="1">
    <citation type="submission" date="2020-02" db="EMBL/GenBank/DDBJ databases">
        <title>Draft genome sequence of Haematococcus lacustris strain NIES-144.</title>
        <authorList>
            <person name="Morimoto D."/>
            <person name="Nakagawa S."/>
            <person name="Yoshida T."/>
            <person name="Sawayama S."/>
        </authorList>
    </citation>
    <scope>NUCLEOTIDE SEQUENCE [LARGE SCALE GENOMIC DNA]</scope>
    <source>
        <strain evidence="2 3">NIES-144</strain>
    </source>
</reference>
<evidence type="ECO:0000313" key="2">
    <source>
        <dbReference type="EMBL" id="GFH28200.1"/>
    </source>
</evidence>
<proteinExistence type="predicted"/>
<feature type="compositionally biased region" description="Polar residues" evidence="1">
    <location>
        <begin position="19"/>
        <end position="42"/>
    </location>
</feature>
<protein>
    <submittedName>
        <fullName evidence="2">TIR domain-containing protein</fullName>
    </submittedName>
</protein>
<comment type="caution">
    <text evidence="2">The sequence shown here is derived from an EMBL/GenBank/DDBJ whole genome shotgun (WGS) entry which is preliminary data.</text>
</comment>
<gene>
    <name evidence="2" type="ORF">HaLaN_26652</name>
</gene>
<sequence length="287" mass="31047">MPWTAFKGEGMSVAHDPGQDTSQEGACPQSAPSPTRAGQTKGQPCAGWCAAVPVLQGARDWQEEAWGELHAADEANKEILPLWHRELHAADEANKEILPLWHSGDYPPKPVSMYLTGVQRLPRGNQPLVQADFQSLVSDLEQLSRRWAGWLLVQEVLWATWVLLEAAAPPISHHPGWEVKQLGAPHCPSTSQAVRLSHRWCAAVLQAGCLPRNPPGPSNQALQGGPAQGGAQLFLSYRELHQADKANKEILPLWHRAWRWTRGASASSHGIGLLAMAGGCSAGGRAG</sequence>
<accession>A0A6A0A6N1</accession>
<dbReference type="AlphaFoldDB" id="A0A6A0A6N1"/>
<evidence type="ECO:0000313" key="3">
    <source>
        <dbReference type="Proteomes" id="UP000485058"/>
    </source>
</evidence>
<organism evidence="2 3">
    <name type="scientific">Haematococcus lacustris</name>
    <name type="common">Green alga</name>
    <name type="synonym">Haematococcus pluvialis</name>
    <dbReference type="NCBI Taxonomy" id="44745"/>
    <lineage>
        <taxon>Eukaryota</taxon>
        <taxon>Viridiplantae</taxon>
        <taxon>Chlorophyta</taxon>
        <taxon>core chlorophytes</taxon>
        <taxon>Chlorophyceae</taxon>
        <taxon>CS clade</taxon>
        <taxon>Chlamydomonadales</taxon>
        <taxon>Haematococcaceae</taxon>
        <taxon>Haematococcus</taxon>
    </lineage>
</organism>
<name>A0A6A0A6N1_HAELA</name>
<dbReference type="Proteomes" id="UP000485058">
    <property type="component" value="Unassembled WGS sequence"/>
</dbReference>
<evidence type="ECO:0000256" key="1">
    <source>
        <dbReference type="SAM" id="MobiDB-lite"/>
    </source>
</evidence>